<dbReference type="RefSeq" id="WP_094397365.1">
    <property type="nucleotide sequence ID" value="NZ_CP016893.1"/>
</dbReference>
<accession>A0A223HZ25</accession>
<evidence type="ECO:0000313" key="2">
    <source>
        <dbReference type="Proteomes" id="UP000214975"/>
    </source>
</evidence>
<name>A0A223HZ25_THETR</name>
<dbReference type="AlphaFoldDB" id="A0A223HZ25"/>
<dbReference type="EMBL" id="CP016893">
    <property type="protein sequence ID" value="AST57719.1"/>
    <property type="molecule type" value="Genomic_DNA"/>
</dbReference>
<proteinExistence type="predicted"/>
<organism evidence="1 2">
    <name type="scientific">Thermoanaerobacterium thermosaccharolyticum</name>
    <name type="common">Clostridium thermosaccharolyticum</name>
    <dbReference type="NCBI Taxonomy" id="1517"/>
    <lineage>
        <taxon>Bacteria</taxon>
        <taxon>Bacillati</taxon>
        <taxon>Bacillota</taxon>
        <taxon>Clostridia</taxon>
        <taxon>Thermoanaerobacterales</taxon>
        <taxon>Thermoanaerobacteraceae</taxon>
        <taxon>Thermoanaerobacterium</taxon>
    </lineage>
</organism>
<reference evidence="1 2" key="1">
    <citation type="submission" date="2016-08" db="EMBL/GenBank/DDBJ databases">
        <title>A novel genetic cassette of butanologenic Thermoanaerobacterium thermosaccharolyticum that directly convert cellulose to butanol.</title>
        <authorList>
            <person name="Li T."/>
            <person name="He J."/>
        </authorList>
    </citation>
    <scope>NUCLEOTIDE SEQUENCE [LARGE SCALE GENOMIC DNA]</scope>
    <source>
        <strain evidence="1 2">TG57</strain>
    </source>
</reference>
<evidence type="ECO:0000313" key="1">
    <source>
        <dbReference type="EMBL" id="AST57719.1"/>
    </source>
</evidence>
<dbReference type="Proteomes" id="UP000214975">
    <property type="component" value="Chromosome"/>
</dbReference>
<sequence>MYKTKSSEIENRLEYVIDLCVELKEIIQGNENLSINNELLLLERLINEQTVKNASEKGYKIKRGKDIASNSLQPAYDVDATYRKKAERQSSGYILNISETCDNNNEIQLITDYVVEKNIVSDVEIINSRLEIIKENTGCKEIVVDGGYYGKRTFDTSKDHGIIIKYTDMTGGKPDENKISVLEFKLDEDNKILRCPANIEPLDSYVANGASTAHFIKSDCVKYAKEKNFVLPNHIKILIQ</sequence>
<gene>
    <name evidence="1" type="ORF">Thert_01721</name>
</gene>
<protein>
    <submittedName>
        <fullName evidence="1">Transposase</fullName>
    </submittedName>
</protein>